<feature type="transmembrane region" description="Helical" evidence="1">
    <location>
        <begin position="172"/>
        <end position="192"/>
    </location>
</feature>
<dbReference type="InterPro" id="IPR052528">
    <property type="entry name" value="Sugar_transport-like"/>
</dbReference>
<dbReference type="GO" id="GO:0022857">
    <property type="term" value="F:transmembrane transporter activity"/>
    <property type="evidence" value="ECO:0007669"/>
    <property type="project" value="InterPro"/>
</dbReference>
<feature type="transmembrane region" description="Helical" evidence="1">
    <location>
        <begin position="21"/>
        <end position="43"/>
    </location>
</feature>
<evidence type="ECO:0000259" key="2">
    <source>
        <dbReference type="PROSITE" id="PS50850"/>
    </source>
</evidence>
<keyword evidence="1" id="KW-0812">Transmembrane</keyword>
<dbReference type="InterPro" id="IPR011701">
    <property type="entry name" value="MFS"/>
</dbReference>
<dbReference type="PROSITE" id="PS50850">
    <property type="entry name" value="MFS"/>
    <property type="match status" value="1"/>
</dbReference>
<accession>A0A6J7QC64</accession>
<dbReference type="AlphaFoldDB" id="A0A6J7QC64"/>
<dbReference type="InterPro" id="IPR036259">
    <property type="entry name" value="MFS_trans_sf"/>
</dbReference>
<dbReference type="EMBL" id="CAFBPE010000104">
    <property type="protein sequence ID" value="CAB5013849.1"/>
    <property type="molecule type" value="Genomic_DNA"/>
</dbReference>
<dbReference type="PANTHER" id="PTHR23526">
    <property type="entry name" value="INTEGRAL MEMBRANE TRANSPORT PROTEIN-RELATED"/>
    <property type="match status" value="1"/>
</dbReference>
<evidence type="ECO:0000256" key="1">
    <source>
        <dbReference type="SAM" id="Phobius"/>
    </source>
</evidence>
<organism evidence="3">
    <name type="scientific">freshwater metagenome</name>
    <dbReference type="NCBI Taxonomy" id="449393"/>
    <lineage>
        <taxon>unclassified sequences</taxon>
        <taxon>metagenomes</taxon>
        <taxon>ecological metagenomes</taxon>
    </lineage>
</organism>
<reference evidence="3" key="1">
    <citation type="submission" date="2020-05" db="EMBL/GenBank/DDBJ databases">
        <authorList>
            <person name="Chiriac C."/>
            <person name="Salcher M."/>
            <person name="Ghai R."/>
            <person name="Kavagutti S V."/>
        </authorList>
    </citation>
    <scope>NUCLEOTIDE SEQUENCE</scope>
</reference>
<keyword evidence="1" id="KW-1133">Transmembrane helix</keyword>
<proteinExistence type="predicted"/>
<dbReference type="InterPro" id="IPR020846">
    <property type="entry name" value="MFS_dom"/>
</dbReference>
<gene>
    <name evidence="3" type="ORF">UFOPK4065_01066</name>
</gene>
<name>A0A6J7QC64_9ZZZZ</name>
<dbReference type="Gene3D" id="1.20.1250.20">
    <property type="entry name" value="MFS general substrate transporter like domains"/>
    <property type="match status" value="1"/>
</dbReference>
<feature type="transmembrane region" description="Helical" evidence="1">
    <location>
        <begin position="137"/>
        <end position="160"/>
    </location>
</feature>
<feature type="transmembrane region" description="Helical" evidence="1">
    <location>
        <begin position="110"/>
        <end position="131"/>
    </location>
</feature>
<feature type="transmembrane region" description="Helical" evidence="1">
    <location>
        <begin position="198"/>
        <end position="222"/>
    </location>
</feature>
<feature type="domain" description="Major facilitator superfamily (MFS) profile" evidence="2">
    <location>
        <begin position="106"/>
        <end position="290"/>
    </location>
</feature>
<keyword evidence="1" id="KW-0472">Membrane</keyword>
<dbReference type="SUPFAM" id="SSF103473">
    <property type="entry name" value="MFS general substrate transporter"/>
    <property type="match status" value="1"/>
</dbReference>
<feature type="transmembrane region" description="Helical" evidence="1">
    <location>
        <begin position="55"/>
        <end position="73"/>
    </location>
</feature>
<evidence type="ECO:0000313" key="3">
    <source>
        <dbReference type="EMBL" id="CAB5013849.1"/>
    </source>
</evidence>
<dbReference type="PANTHER" id="PTHR23526:SF4">
    <property type="entry name" value="INTEGRAL MEMBRANE TRANSPORT PROTEIN"/>
    <property type="match status" value="1"/>
</dbReference>
<sequence>MSVIGQQSKVAQGDNSTLDSAFGLYTFAGSVGQTLGPVLIVIFGGDRIIPDTGQLFVFYLIASVILLGITIALSKQKGAVKMITGNGERASLYSSYGQIDPNARKNLSGALLISLVVIGSVDVLAVYLPVLGLNRNIPAATIGVLLSVRSIATVLSRFYLGPLSIKFGRNRLMVGSVTASALFTASLVIHMPLWLMSVSLFCLGFALGIGQPLTMTIITIAVPSHTRGTWLALRLSANRVGQTVLPATIGLCSAVAGVSGVFGANALVLGCTAIISGYLMPRKVAEGTPA</sequence>
<protein>
    <submittedName>
        <fullName evidence="3">Unannotated protein</fullName>
    </submittedName>
</protein>
<dbReference type="Pfam" id="PF07690">
    <property type="entry name" value="MFS_1"/>
    <property type="match status" value="1"/>
</dbReference>
<feature type="transmembrane region" description="Helical" evidence="1">
    <location>
        <begin position="243"/>
        <end position="275"/>
    </location>
</feature>